<keyword evidence="3" id="KW-1185">Reference proteome</keyword>
<dbReference type="Proteomes" id="UP000198211">
    <property type="component" value="Unassembled WGS sequence"/>
</dbReference>
<feature type="compositionally biased region" description="Basic and acidic residues" evidence="1">
    <location>
        <begin position="145"/>
        <end position="163"/>
    </location>
</feature>
<feature type="region of interest" description="Disordered" evidence="1">
    <location>
        <begin position="134"/>
        <end position="166"/>
    </location>
</feature>
<dbReference type="GO" id="GO:0003676">
    <property type="term" value="F:nucleic acid binding"/>
    <property type="evidence" value="ECO:0007669"/>
    <property type="project" value="InterPro"/>
</dbReference>
<dbReference type="OrthoDB" id="125656at2759"/>
<protein>
    <recommendedName>
        <fullName evidence="4">RNase H type-1 domain-containing protein</fullName>
    </recommendedName>
</protein>
<dbReference type="Gene3D" id="3.30.420.10">
    <property type="entry name" value="Ribonuclease H-like superfamily/Ribonuclease H"/>
    <property type="match status" value="1"/>
</dbReference>
<comment type="caution">
    <text evidence="2">The sequence shown here is derived from an EMBL/GenBank/DDBJ whole genome shotgun (WGS) entry which is preliminary data.</text>
</comment>
<name>A0A225VZT9_9STRA</name>
<proteinExistence type="predicted"/>
<evidence type="ECO:0000256" key="1">
    <source>
        <dbReference type="SAM" id="MobiDB-lite"/>
    </source>
</evidence>
<organism evidence="2 3">
    <name type="scientific">Phytophthora megakarya</name>
    <dbReference type="NCBI Taxonomy" id="4795"/>
    <lineage>
        <taxon>Eukaryota</taxon>
        <taxon>Sar</taxon>
        <taxon>Stramenopiles</taxon>
        <taxon>Oomycota</taxon>
        <taxon>Peronosporomycetes</taxon>
        <taxon>Peronosporales</taxon>
        <taxon>Peronosporaceae</taxon>
        <taxon>Phytophthora</taxon>
    </lineage>
</organism>
<dbReference type="EMBL" id="NBNE01002249">
    <property type="protein sequence ID" value="OWZ11021.1"/>
    <property type="molecule type" value="Genomic_DNA"/>
</dbReference>
<dbReference type="AlphaFoldDB" id="A0A225VZT9"/>
<evidence type="ECO:0000313" key="2">
    <source>
        <dbReference type="EMBL" id="OWZ11021.1"/>
    </source>
</evidence>
<accession>A0A225VZT9</accession>
<reference evidence="3" key="1">
    <citation type="submission" date="2017-03" db="EMBL/GenBank/DDBJ databases">
        <title>Phytopthora megakarya and P. palmivora, two closely related causual agents of cacao black pod achieved similar genome size and gene model numbers by different mechanisms.</title>
        <authorList>
            <person name="Ali S."/>
            <person name="Shao J."/>
            <person name="Larry D.J."/>
            <person name="Kronmiller B."/>
            <person name="Shen D."/>
            <person name="Strem M.D."/>
            <person name="Melnick R.L."/>
            <person name="Guiltinan M.J."/>
            <person name="Tyler B.M."/>
            <person name="Meinhardt L.W."/>
            <person name="Bailey B.A."/>
        </authorList>
    </citation>
    <scope>NUCLEOTIDE SEQUENCE [LARGE SCALE GENOMIC DNA]</scope>
    <source>
        <strain evidence="3">zdho120</strain>
    </source>
</reference>
<dbReference type="InterPro" id="IPR036397">
    <property type="entry name" value="RNaseH_sf"/>
</dbReference>
<sequence>MDPKDQTNDTDSGGIRRSKPVWVHLTNVSDGTARCYKYSSVVLWIPKESSHMKWGMSGLIRKEQELYECWLAEQPPAANRKEYTPPARILARPTEDSVAPRKFMLGHPESDDRGDGVNNNNCVKFYDDSEASVATGLDEETSGEPDTRPTEFSDARDDGKDPAEDSVDMLELTYISVMLEIEAEIASGDRNDDDDWYEHIPNEMELADYSHELAFLPDLTEPSSTVPDYTGPNVMNKSLSEDEQQKLIEVLKRHEGIRIASGNALPRHMEWKWFQKGYEQTLTRLIGRFIQDFVVYAAALYQLKEEDFEPGTRSVFADTRFSTLEWVHTSKSLFGRTTQFAVKLSPWHLVVNRVNEKDYAFAQLLQAGLTSFVDLEDSLATVTPPTKGSSTVRMDPQLLYARLPRSYYGFVLLFDGSAKTEKYGGCGSRSWIVWRLPDWTIVTAASAHLEATTVNLAEYSGMNNVVQAALDIGATDLVIAGDSRLAIRQSLE</sequence>
<gene>
    <name evidence="2" type="ORF">PHMEG_00016014</name>
</gene>
<evidence type="ECO:0000313" key="3">
    <source>
        <dbReference type="Proteomes" id="UP000198211"/>
    </source>
</evidence>
<evidence type="ECO:0008006" key="4">
    <source>
        <dbReference type="Google" id="ProtNLM"/>
    </source>
</evidence>